<dbReference type="InterPro" id="IPR036597">
    <property type="entry name" value="Fido-like_dom_sf"/>
</dbReference>
<dbReference type="PANTHER" id="PTHR13504:SF38">
    <property type="entry name" value="FIDO DOMAIN-CONTAINING PROTEIN"/>
    <property type="match status" value="1"/>
</dbReference>
<keyword evidence="1" id="KW-0067">ATP-binding</keyword>
<dbReference type="EMBL" id="NRRY01000017">
    <property type="protein sequence ID" value="MBK1619073.1"/>
    <property type="molecule type" value="Genomic_DNA"/>
</dbReference>
<dbReference type="PROSITE" id="PS51459">
    <property type="entry name" value="FIDO"/>
    <property type="match status" value="1"/>
</dbReference>
<dbReference type="InterPro" id="IPR040198">
    <property type="entry name" value="Fido_containing"/>
</dbReference>
<dbReference type="AlphaFoldDB" id="A0A9X0W8R5"/>
<dbReference type="GO" id="GO:0005524">
    <property type="term" value="F:ATP binding"/>
    <property type="evidence" value="ECO:0007669"/>
    <property type="project" value="UniProtKB-KW"/>
</dbReference>
<dbReference type="PANTHER" id="PTHR13504">
    <property type="entry name" value="FIDO DOMAIN-CONTAINING PROTEIN DDB_G0283145"/>
    <property type="match status" value="1"/>
</dbReference>
<reference evidence="4 5" key="1">
    <citation type="journal article" date="2020" name="Microorganisms">
        <title>Osmotic Adaptation and Compatible Solute Biosynthesis of Phototrophic Bacteria as Revealed from Genome Analyses.</title>
        <authorList>
            <person name="Imhoff J.F."/>
            <person name="Rahn T."/>
            <person name="Kunzel S."/>
            <person name="Keller A."/>
            <person name="Neulinger S.C."/>
        </authorList>
    </citation>
    <scope>NUCLEOTIDE SEQUENCE [LARGE SCALE GENOMIC DNA]</scope>
    <source>
        <strain evidence="4 5">DSM 25653</strain>
    </source>
</reference>
<dbReference type="Proteomes" id="UP001138768">
    <property type="component" value="Unassembled WGS sequence"/>
</dbReference>
<protein>
    <submittedName>
        <fullName evidence="4">Cell filamentation protein Fic</fullName>
    </submittedName>
</protein>
<evidence type="ECO:0000256" key="2">
    <source>
        <dbReference type="PIRSR" id="PIRSR640198-3"/>
    </source>
</evidence>
<sequence>MQADRDKARMLAQREVAAFVCDAVNLEGLPFTLPEVQTLLEGITVGGHRISDQQIVLNQGNAWRWLFEALRAQSFSLSQAVACELHAIAAKEEALVWGAFRTGGVTIAGTDWMPPPAAELPERFARMCRQAERLEDIYDRAIWIFLEMARNQFFYDVNKRMGRFMMNGLLLDAGFPAINLPAHRQLEFNQLMLAFYPSGNHGPMTAFMRSCLDPRLVEIMQEAPLIPG</sequence>
<dbReference type="Gene3D" id="1.10.3290.10">
    <property type="entry name" value="Fido-like domain"/>
    <property type="match status" value="1"/>
</dbReference>
<dbReference type="SUPFAM" id="SSF140931">
    <property type="entry name" value="Fic-like"/>
    <property type="match status" value="1"/>
</dbReference>
<name>A0A9X0W8R5_9GAMM</name>
<gene>
    <name evidence="4" type="ORF">CKO42_11645</name>
</gene>
<keyword evidence="1" id="KW-0547">Nucleotide-binding</keyword>
<feature type="binding site" evidence="1">
    <location>
        <begin position="156"/>
        <end position="163"/>
    </location>
    <ligand>
        <name>ATP</name>
        <dbReference type="ChEBI" id="CHEBI:30616"/>
    </ligand>
</feature>
<feature type="domain" description="Fido" evidence="3">
    <location>
        <begin position="77"/>
        <end position="210"/>
    </location>
</feature>
<proteinExistence type="predicted"/>
<organism evidence="4 5">
    <name type="scientific">Lamprobacter modestohalophilus</name>
    <dbReference type="NCBI Taxonomy" id="1064514"/>
    <lineage>
        <taxon>Bacteria</taxon>
        <taxon>Pseudomonadati</taxon>
        <taxon>Pseudomonadota</taxon>
        <taxon>Gammaproteobacteria</taxon>
        <taxon>Chromatiales</taxon>
        <taxon>Chromatiaceae</taxon>
        <taxon>Lamprobacter</taxon>
    </lineage>
</organism>
<evidence type="ECO:0000313" key="5">
    <source>
        <dbReference type="Proteomes" id="UP001138768"/>
    </source>
</evidence>
<evidence type="ECO:0000256" key="1">
    <source>
        <dbReference type="PIRSR" id="PIRSR640198-2"/>
    </source>
</evidence>
<dbReference type="Pfam" id="PF02661">
    <property type="entry name" value="Fic"/>
    <property type="match status" value="1"/>
</dbReference>
<feature type="site" description="Important for autoinhibition of adenylyltransferase activity" evidence="2">
    <location>
        <position position="27"/>
    </location>
</feature>
<evidence type="ECO:0000259" key="3">
    <source>
        <dbReference type="PROSITE" id="PS51459"/>
    </source>
</evidence>
<comment type="caution">
    <text evidence="4">The sequence shown here is derived from an EMBL/GenBank/DDBJ whole genome shotgun (WGS) entry which is preliminary data.</text>
</comment>
<dbReference type="InterPro" id="IPR003812">
    <property type="entry name" value="Fido"/>
</dbReference>
<accession>A0A9X0W8R5</accession>
<evidence type="ECO:0000313" key="4">
    <source>
        <dbReference type="EMBL" id="MBK1619073.1"/>
    </source>
</evidence>
<keyword evidence="5" id="KW-1185">Reference proteome</keyword>